<dbReference type="SUPFAM" id="SSF55874">
    <property type="entry name" value="ATPase domain of HSP90 chaperone/DNA topoisomerase II/histidine kinase"/>
    <property type="match status" value="1"/>
</dbReference>
<keyword evidence="2" id="KW-0597">Phosphoprotein</keyword>
<comment type="subcellular location">
    <subcellularLocation>
        <location evidence="1">Membrane</location>
    </subcellularLocation>
</comment>
<reference evidence="5 6" key="1">
    <citation type="journal article" date="2016" name="Int. J. Syst. Evol. Microbiol.">
        <title>Descriptions of Anaerotaenia torta gen. nov., sp. nov. and Anaerocolumna cellulosilytica gen. nov., sp. nov. isolated from a methanogenic reactor of cattle waste.</title>
        <authorList>
            <person name="Uek A."/>
            <person name="Ohtaki Y."/>
            <person name="Kaku N."/>
            <person name="Ueki K."/>
        </authorList>
    </citation>
    <scope>NUCLEOTIDE SEQUENCE [LARGE SCALE GENOMIC DNA]</scope>
    <source>
        <strain evidence="5 6">SN021</strain>
    </source>
</reference>
<evidence type="ECO:0000256" key="1">
    <source>
        <dbReference type="ARBA" id="ARBA00004370"/>
    </source>
</evidence>
<dbReference type="GO" id="GO:0000155">
    <property type="term" value="F:phosphorelay sensor kinase activity"/>
    <property type="evidence" value="ECO:0007669"/>
    <property type="project" value="InterPro"/>
</dbReference>
<dbReference type="Gene3D" id="3.30.565.10">
    <property type="entry name" value="Histidine kinase-like ATPase, C-terminal domain"/>
    <property type="match status" value="1"/>
</dbReference>
<dbReference type="GO" id="GO:0016020">
    <property type="term" value="C:membrane"/>
    <property type="evidence" value="ECO:0007669"/>
    <property type="project" value="UniProtKB-SubCell"/>
</dbReference>
<dbReference type="Pfam" id="PF00672">
    <property type="entry name" value="HAMP"/>
    <property type="match status" value="1"/>
</dbReference>
<dbReference type="EMBL" id="AP023367">
    <property type="protein sequence ID" value="BCJ95917.1"/>
    <property type="molecule type" value="Genomic_DNA"/>
</dbReference>
<dbReference type="PROSITE" id="PS50885">
    <property type="entry name" value="HAMP"/>
    <property type="match status" value="1"/>
</dbReference>
<protein>
    <submittedName>
        <fullName evidence="5">Uncharacterized protein</fullName>
    </submittedName>
</protein>
<sequence length="595" mass="69783">MKKIKNFFSSLKLSHKFTVLIMAIIVLPLIILSIFFFDNVRDSQIKEKIKNVELNFTQNYEQIQKNVEMCQMSTQVMLNSQNFWQYVERFCDGENFQTEELLSFYQTEIKSLEKIVNSNPYLYQVRVYADYKGIPEMMPILYQKERIKRLSWAKDSIITSGTWQFDYVDELFPSFSSIRKQHLVALVTEKQMSDNRTAIIEVSTNMELLFPQIYSSNQAEWTCFVDENGNYYFDWENKSRWFDDINVVLEKIPRDLEDIAYEQMVLDGEPVIVCFKAVKELKGNLFRIVSLKEEYSSVNTFRNIFWGCFLIIVIILLFFSDKMVKIILKQFYEIMYIIRKVQKGDLEIRIKNSSTDEIGELGQQINKMLNRITQLMEDNIKRELLGKDSEIRALQNQINAHFIYNVLESIKMMAEVEEKYDISDAVTALGKLLRYSMKWVSKNVTVSEEIDYIKNYLALINLRFDYEIYLSLNMPEQIYEQQIPKMSLQPIIENAIYHGIEELAEDTSIYMKGVLYEHYCVIEITDAGRGMTEEEIVKLQKKIEGELEATGSSGNGIGLKNVQDRIKISFGEEYGISIASRKDCYTKVMVKIPLV</sequence>
<dbReference type="InterPro" id="IPR003594">
    <property type="entry name" value="HATPase_dom"/>
</dbReference>
<name>A0A6S6R7C3_9FIRM</name>
<dbReference type="PANTHER" id="PTHR34220:SF7">
    <property type="entry name" value="SENSOR HISTIDINE KINASE YPDA"/>
    <property type="match status" value="1"/>
</dbReference>
<proteinExistence type="predicted"/>
<gene>
    <name evidence="5" type="ORF">acsn021_34860</name>
</gene>
<dbReference type="SUPFAM" id="SSF158472">
    <property type="entry name" value="HAMP domain-like"/>
    <property type="match status" value="1"/>
</dbReference>
<dbReference type="InterPro" id="IPR036890">
    <property type="entry name" value="HATPase_C_sf"/>
</dbReference>
<evidence type="ECO:0000313" key="6">
    <source>
        <dbReference type="Proteomes" id="UP000515561"/>
    </source>
</evidence>
<dbReference type="CDD" id="cd06225">
    <property type="entry name" value="HAMP"/>
    <property type="match status" value="1"/>
</dbReference>
<evidence type="ECO:0000256" key="2">
    <source>
        <dbReference type="ARBA" id="ARBA00022553"/>
    </source>
</evidence>
<evidence type="ECO:0000256" key="4">
    <source>
        <dbReference type="ARBA" id="ARBA00022777"/>
    </source>
</evidence>
<dbReference type="Proteomes" id="UP000515561">
    <property type="component" value="Chromosome"/>
</dbReference>
<dbReference type="Gene3D" id="6.10.340.10">
    <property type="match status" value="1"/>
</dbReference>
<dbReference type="SMART" id="SM00304">
    <property type="entry name" value="HAMP"/>
    <property type="match status" value="1"/>
</dbReference>
<dbReference type="Pfam" id="PF02518">
    <property type="entry name" value="HATPase_c"/>
    <property type="match status" value="1"/>
</dbReference>
<dbReference type="PANTHER" id="PTHR34220">
    <property type="entry name" value="SENSOR HISTIDINE KINASE YPDA"/>
    <property type="match status" value="1"/>
</dbReference>
<evidence type="ECO:0000256" key="3">
    <source>
        <dbReference type="ARBA" id="ARBA00022679"/>
    </source>
</evidence>
<dbReference type="InterPro" id="IPR050640">
    <property type="entry name" value="Bact_2-comp_sensor_kinase"/>
</dbReference>
<dbReference type="AlphaFoldDB" id="A0A6S6R7C3"/>
<dbReference type="InterPro" id="IPR003660">
    <property type="entry name" value="HAMP_dom"/>
</dbReference>
<keyword evidence="3" id="KW-0808">Transferase</keyword>
<evidence type="ECO:0000313" key="5">
    <source>
        <dbReference type="EMBL" id="BCJ95917.1"/>
    </source>
</evidence>
<dbReference type="Pfam" id="PF06580">
    <property type="entry name" value="His_kinase"/>
    <property type="match status" value="1"/>
</dbReference>
<keyword evidence="6" id="KW-1185">Reference proteome</keyword>
<accession>A0A6S6R7C3</accession>
<dbReference type="InterPro" id="IPR010559">
    <property type="entry name" value="Sig_transdc_His_kin_internal"/>
</dbReference>
<dbReference type="KEGG" id="acel:acsn021_34860"/>
<keyword evidence="4" id="KW-0418">Kinase</keyword>
<dbReference type="RefSeq" id="WP_184092311.1">
    <property type="nucleotide sequence ID" value="NZ_AP023367.1"/>
</dbReference>
<organism evidence="5 6">
    <name type="scientific">Anaerocolumna cellulosilytica</name>
    <dbReference type="NCBI Taxonomy" id="433286"/>
    <lineage>
        <taxon>Bacteria</taxon>
        <taxon>Bacillati</taxon>
        <taxon>Bacillota</taxon>
        <taxon>Clostridia</taxon>
        <taxon>Lachnospirales</taxon>
        <taxon>Lachnospiraceae</taxon>
        <taxon>Anaerocolumna</taxon>
    </lineage>
</organism>